<evidence type="ECO:0000256" key="1">
    <source>
        <dbReference type="SAM" id="Phobius"/>
    </source>
</evidence>
<proteinExistence type="predicted"/>
<name>A0ABD0X9Y7_UMBPY</name>
<dbReference type="Proteomes" id="UP001557470">
    <property type="component" value="Unassembled WGS sequence"/>
</dbReference>
<accession>A0ABD0X9Y7</accession>
<keyword evidence="3" id="KW-1185">Reference proteome</keyword>
<feature type="transmembrane region" description="Helical" evidence="1">
    <location>
        <begin position="76"/>
        <end position="109"/>
    </location>
</feature>
<evidence type="ECO:0000313" key="2">
    <source>
        <dbReference type="EMBL" id="KAL1005580.1"/>
    </source>
</evidence>
<dbReference type="AlphaFoldDB" id="A0ABD0X9Y7"/>
<keyword evidence="1" id="KW-1133">Transmembrane helix</keyword>
<gene>
    <name evidence="2" type="ORF">UPYG_G00060930</name>
</gene>
<reference evidence="2 3" key="1">
    <citation type="submission" date="2024-06" db="EMBL/GenBank/DDBJ databases">
        <authorList>
            <person name="Pan Q."/>
            <person name="Wen M."/>
            <person name="Jouanno E."/>
            <person name="Zahm M."/>
            <person name="Klopp C."/>
            <person name="Cabau C."/>
            <person name="Louis A."/>
            <person name="Berthelot C."/>
            <person name="Parey E."/>
            <person name="Roest Crollius H."/>
            <person name="Montfort J."/>
            <person name="Robinson-Rechavi M."/>
            <person name="Bouchez O."/>
            <person name="Lampietro C."/>
            <person name="Lopez Roques C."/>
            <person name="Donnadieu C."/>
            <person name="Postlethwait J."/>
            <person name="Bobe J."/>
            <person name="Verreycken H."/>
            <person name="Guiguen Y."/>
        </authorList>
    </citation>
    <scope>NUCLEOTIDE SEQUENCE [LARGE SCALE GENOMIC DNA]</scope>
    <source>
        <strain evidence="2">Up_M1</strain>
        <tissue evidence="2">Testis</tissue>
    </source>
</reference>
<dbReference type="EMBL" id="JAGEUA010000002">
    <property type="protein sequence ID" value="KAL1005580.1"/>
    <property type="molecule type" value="Genomic_DNA"/>
</dbReference>
<sequence>MATAIPTEEKLEIHQRAIMEDRLKIQLLAKQEEMLRAAKKGSVYLMQTNEVEERDRYRYQWRKEDRQRIISDRLELFVSIVAGGLMGVLSGSIHGVVLGAFTGFAVWFTTGMVRNWWSP</sequence>
<keyword evidence="1" id="KW-0472">Membrane</keyword>
<protein>
    <submittedName>
        <fullName evidence="2">Uncharacterized protein</fullName>
    </submittedName>
</protein>
<keyword evidence="1" id="KW-0812">Transmembrane</keyword>
<organism evidence="2 3">
    <name type="scientific">Umbra pygmaea</name>
    <name type="common">Eastern mudminnow</name>
    <dbReference type="NCBI Taxonomy" id="75934"/>
    <lineage>
        <taxon>Eukaryota</taxon>
        <taxon>Metazoa</taxon>
        <taxon>Chordata</taxon>
        <taxon>Craniata</taxon>
        <taxon>Vertebrata</taxon>
        <taxon>Euteleostomi</taxon>
        <taxon>Actinopterygii</taxon>
        <taxon>Neopterygii</taxon>
        <taxon>Teleostei</taxon>
        <taxon>Protacanthopterygii</taxon>
        <taxon>Esociformes</taxon>
        <taxon>Umbridae</taxon>
        <taxon>Umbra</taxon>
    </lineage>
</organism>
<evidence type="ECO:0000313" key="3">
    <source>
        <dbReference type="Proteomes" id="UP001557470"/>
    </source>
</evidence>
<comment type="caution">
    <text evidence="2">The sequence shown here is derived from an EMBL/GenBank/DDBJ whole genome shotgun (WGS) entry which is preliminary data.</text>
</comment>